<gene>
    <name evidence="3" type="ORF">F6J89_23210</name>
</gene>
<accession>A0A6B3NMK7</accession>
<dbReference type="Pfam" id="PF13374">
    <property type="entry name" value="TPR_10"/>
    <property type="match status" value="5"/>
</dbReference>
<evidence type="ECO:0000313" key="3">
    <source>
        <dbReference type="EMBL" id="NER30448.1"/>
    </source>
</evidence>
<organism evidence="3">
    <name type="scientific">Symploca sp. SIO1C4</name>
    <dbReference type="NCBI Taxonomy" id="2607765"/>
    <lineage>
        <taxon>Bacteria</taxon>
        <taxon>Bacillati</taxon>
        <taxon>Cyanobacteriota</taxon>
        <taxon>Cyanophyceae</taxon>
        <taxon>Coleofasciculales</taxon>
        <taxon>Coleofasciculaceae</taxon>
        <taxon>Symploca</taxon>
    </lineage>
</organism>
<proteinExistence type="predicted"/>
<feature type="coiled-coil region" evidence="1">
    <location>
        <begin position="1023"/>
        <end position="1057"/>
    </location>
</feature>
<comment type="caution">
    <text evidence="3">The sequence shown here is derived from an EMBL/GenBank/DDBJ whole genome shotgun (WGS) entry which is preliminary data.</text>
</comment>
<dbReference type="Gene3D" id="1.25.40.10">
    <property type="entry name" value="Tetratricopeptide repeat domain"/>
    <property type="match status" value="6"/>
</dbReference>
<dbReference type="InterPro" id="IPR019734">
    <property type="entry name" value="TPR_rpt"/>
</dbReference>
<dbReference type="InterPro" id="IPR011990">
    <property type="entry name" value="TPR-like_helical_dom_sf"/>
</dbReference>
<dbReference type="EMBL" id="JAAHFQ010000560">
    <property type="protein sequence ID" value="NER30448.1"/>
    <property type="molecule type" value="Genomic_DNA"/>
</dbReference>
<evidence type="ECO:0000259" key="2">
    <source>
        <dbReference type="Pfam" id="PF12770"/>
    </source>
</evidence>
<dbReference type="SMART" id="SM00028">
    <property type="entry name" value="TPR"/>
    <property type="match status" value="13"/>
</dbReference>
<dbReference type="PANTHER" id="PTHR10098">
    <property type="entry name" value="RAPSYN-RELATED"/>
    <property type="match status" value="1"/>
</dbReference>
<dbReference type="SUPFAM" id="SSF48452">
    <property type="entry name" value="TPR-like"/>
    <property type="match status" value="5"/>
</dbReference>
<name>A0A6B3NMK7_9CYAN</name>
<evidence type="ECO:0000256" key="1">
    <source>
        <dbReference type="SAM" id="Coils"/>
    </source>
</evidence>
<reference evidence="3" key="1">
    <citation type="submission" date="2019-11" db="EMBL/GenBank/DDBJ databases">
        <title>Genomic insights into an expanded diversity of filamentous marine cyanobacteria reveals the extraordinary biosynthetic potential of Moorea and Okeania.</title>
        <authorList>
            <person name="Ferreira Leao T."/>
            <person name="Wang M."/>
            <person name="Moss N."/>
            <person name="Da Silva R."/>
            <person name="Sanders J."/>
            <person name="Nurk S."/>
            <person name="Gurevich A."/>
            <person name="Humphrey G."/>
            <person name="Reher R."/>
            <person name="Zhu Q."/>
            <person name="Belda-Ferre P."/>
            <person name="Glukhov E."/>
            <person name="Rex R."/>
            <person name="Dorrestein P.C."/>
            <person name="Knight R."/>
            <person name="Pevzner P."/>
            <person name="Gerwick W.H."/>
            <person name="Gerwick L."/>
        </authorList>
    </citation>
    <scope>NUCLEOTIDE SEQUENCE</scope>
    <source>
        <strain evidence="3">SIO1C4</strain>
    </source>
</reference>
<feature type="domain" description="CHAT" evidence="2">
    <location>
        <begin position="1142"/>
        <end position="1489"/>
    </location>
</feature>
<protein>
    <submittedName>
        <fullName evidence="3">Tetratricopeptide repeat protein</fullName>
    </submittedName>
</protein>
<keyword evidence="1" id="KW-0175">Coiled coil</keyword>
<dbReference type="InterPro" id="IPR024983">
    <property type="entry name" value="CHAT_dom"/>
</dbReference>
<sequence length="1490" mass="170253">MAQNRPQAYLYLIQELLRSSPGSEQAILEDNRELLDAGLVQMMRQMAEALDHNEAKRLINITDQLSQALGLSSSSPASSRLPNSNSQLIFLMELLKATAESQGNPQVVYPLLQGNLDKLDDNLALLLRDWATATLKEVESEQAQSIALVIFNFSNLIQQFPLGSKITNLEIAITGYELVSTVFTREAFPQQWASTQNNLAIVYKDRISGKRAENLEKAIATCKAALQIFTRNTFPLDWAMTQNTLGLAYRNRIKGERAQNLEQAITAYQAALQVYTRQDFPQQWASIKNNLATAYSERIMEKSADNLEQAISAYQDALQVHTREDYPFDWAGIQNNLANAYFNRINEKKADNLEKAIAACQAALQVYTRQDFPQQWASTQNTLANAYRDRVTEERADNLEQAISAYQAALQVYTRQDFPQQWASIQNNLANAYRNRIKEESANNLEKAIAACQAALQVYTRQDFPHQWASTKNTLASVYSTRISRERADNLEKAIVAFQDALQVYTREAFPQKWAMIQQNLASAYSERIRGNKADNQEKAIAALQTALQVYTRQDFPHQWASTQNALASAYSERIRGNKADNQEKAIAALQTALQVYTYQDFPSDWAMTQNNLAVAYRKRIKAEKAQNLEMAITSYQNALQVFTRQDSPSDWATTQNNLGFAYWDRIRGEKAQNLEMAITSCKNALQVFTRQDSPSDWATTQNNLGIAYYDRIKGEKADNLEEAITSYQNALQVFTRQTFPDKWAGTQNNLGAAYIERIRGEKAENLEKAIASYKATLQVFTRQDFPIDWAATQNNLANAYIKRIRGEKTENLEKAIASYKATLQVFTRQDFPIDWAATQNNLANAYINKRIKGEKAENLEKAINSYKAALQVRTREAFPQNYAETKTNLGLTYQYAQQFTSAYHSFAEAIETIEFLRGEIVLGSGVEADKQKLAEQWNKLYRSMVEVCWELNKPTEAIEYAERSKGRNLVELLANKNLYPKLDYYPNPELNQTHCQQLDQLRGEIPVIQRELEILTINRESEEKYRENIKTQQQKLNRLKQQQDNLLEEINKLDISFRFTQQVEPIPFSDIQALIDDHTAIIQWYITNNQILAFIITRQNRHPQVRQSSSEDWEALIDLTFNEYLTTYYEKKDQWKTNLDKLLRRLAQILHLEEIIAELPQECDQLILIPHRLLHLFPLHALPIGDTVLQASRWYLEDREQELSNSEQNAQTNNTYLLDLFPKGVRYAPSCQLLQLSQNQQRPDFSKLFAIQNPTNDSYKNLYYADLEVNSILSSFDSSQVLAKQNATEAAVKTNQEMPVSHCNHFSCHGEFNLESPLESALILAKDEDPEDGRLTLAEIFGLSLNQCRLVTLSACETGITPVFGSTGSEYNSDEYISLPSGFLYAGSPSVVSSLWTVDDFASAFLMIKFYENLSKFPTRETGAVAIALNQAQIWLRDVTKEELEEWTNHLSLTPTQEDALFDWLEDEETKEQPFQSPYYWAAFCAIGK</sequence>
<dbReference type="Pfam" id="PF12770">
    <property type="entry name" value="CHAT"/>
    <property type="match status" value="1"/>
</dbReference>